<reference evidence="1" key="1">
    <citation type="submission" date="2018-05" db="EMBL/GenBank/DDBJ databases">
        <title>Effector identification in a new, highly contiguous assembly of the strawberry crown rot pathogen Phytophthora cactorum.</title>
        <authorList>
            <person name="Armitage A.D."/>
            <person name="Nellist C.F."/>
            <person name="Bates H."/>
            <person name="Vickerstaff R.J."/>
            <person name="Harrison R.J."/>
        </authorList>
    </citation>
    <scope>NUCLEOTIDE SEQUENCE</scope>
    <source>
        <strain evidence="1">P421</strain>
    </source>
</reference>
<dbReference type="PANTHER" id="PTHR23315">
    <property type="entry name" value="U BOX DOMAIN-CONTAINING"/>
    <property type="match status" value="1"/>
</dbReference>
<evidence type="ECO:0000313" key="1">
    <source>
        <dbReference type="EMBL" id="KAG3216557.1"/>
    </source>
</evidence>
<protein>
    <recommendedName>
        <fullName evidence="3">Armadillo-type fold</fullName>
    </recommendedName>
</protein>
<dbReference type="SMART" id="SM00185">
    <property type="entry name" value="ARM"/>
    <property type="match status" value="3"/>
</dbReference>
<comment type="caution">
    <text evidence="1">The sequence shown here is derived from an EMBL/GenBank/DDBJ whole genome shotgun (WGS) entry which is preliminary data.</text>
</comment>
<organism evidence="1 2">
    <name type="scientific">Phytophthora cactorum</name>
    <dbReference type="NCBI Taxonomy" id="29920"/>
    <lineage>
        <taxon>Eukaryota</taxon>
        <taxon>Sar</taxon>
        <taxon>Stramenopiles</taxon>
        <taxon>Oomycota</taxon>
        <taxon>Peronosporomycetes</taxon>
        <taxon>Peronosporales</taxon>
        <taxon>Peronosporaceae</taxon>
        <taxon>Phytophthora</taxon>
    </lineage>
</organism>
<name>A0A8T1HX93_9STRA</name>
<dbReference type="Pfam" id="PF00514">
    <property type="entry name" value="Arm"/>
    <property type="match status" value="1"/>
</dbReference>
<evidence type="ECO:0008006" key="3">
    <source>
        <dbReference type="Google" id="ProtNLM"/>
    </source>
</evidence>
<dbReference type="AlphaFoldDB" id="A0A8T1HX93"/>
<dbReference type="Gene3D" id="1.25.10.10">
    <property type="entry name" value="Leucine-rich Repeat Variant"/>
    <property type="match status" value="2"/>
</dbReference>
<proteinExistence type="predicted"/>
<gene>
    <name evidence="1" type="ORF">PC129_g12584</name>
</gene>
<dbReference type="PANTHER" id="PTHR23315:SF7">
    <property type="entry name" value="U-BOX DOMAIN-CONTAINING PROTEIN 4"/>
    <property type="match status" value="1"/>
</dbReference>
<accession>A0A8T1HX93</accession>
<dbReference type="Proteomes" id="UP000760860">
    <property type="component" value="Unassembled WGS sequence"/>
</dbReference>
<dbReference type="InterPro" id="IPR011989">
    <property type="entry name" value="ARM-like"/>
</dbReference>
<dbReference type="EMBL" id="RCMV01000476">
    <property type="protein sequence ID" value="KAG3216557.1"/>
    <property type="molecule type" value="Genomic_DNA"/>
</dbReference>
<dbReference type="InterPro" id="IPR016024">
    <property type="entry name" value="ARM-type_fold"/>
</dbReference>
<dbReference type="VEuPathDB" id="FungiDB:PC110_g1946"/>
<sequence>MVLNRPSSTSDDAWELVQSMTDADPGKRVSLEHVIAQLKRLAADETAIDAHAAAQAATTCSICSSEMAIDSRFCSQCGTRVDNERNSASLSSNPQSSRVDMRVDTPVPELLDAVRRGSSSDQEQALVLLLEKYLRGILLTLIDSSFLTAELEVLEESVRDATSDECTFLMNDLRYGLEEEKLKAIMYCAGIAGAKATKTLPNSGIFALLVDMLTEGNKRLTVWTVDAIGNLADNDDARVVIANEGAVTPLIELLHAGSNAEKGLAAYALGRLACDSKTNSLAFEAGGAISYLVELLVAGTNVEKTFAPYTLTCLAASWISIDKEEVQYRRAEEEGVIAPLIKLLRTGNEEQKGNATSALANVAVTSSSYCEESMEEGGLDPLVEVLRANYWRMRYLWWAALLVAAEATVELSRSSE</sequence>
<evidence type="ECO:0000313" key="2">
    <source>
        <dbReference type="Proteomes" id="UP000760860"/>
    </source>
</evidence>
<dbReference type="InterPro" id="IPR000225">
    <property type="entry name" value="Armadillo"/>
</dbReference>
<dbReference type="SUPFAM" id="SSF48371">
    <property type="entry name" value="ARM repeat"/>
    <property type="match status" value="1"/>
</dbReference>